<dbReference type="EMBL" id="CAKLBY020000306">
    <property type="protein sequence ID" value="CAK7944228.1"/>
    <property type="molecule type" value="Genomic_DNA"/>
</dbReference>
<reference evidence="2" key="1">
    <citation type="submission" date="2024-01" db="EMBL/GenBank/DDBJ databases">
        <authorList>
            <person name="Webb A."/>
        </authorList>
    </citation>
    <scope>NUCLEOTIDE SEQUENCE</scope>
    <source>
        <strain evidence="2">Pm1</strain>
    </source>
</reference>
<evidence type="ECO:0000259" key="1">
    <source>
        <dbReference type="Pfam" id="PF22936"/>
    </source>
</evidence>
<name>A0AAV1VEN8_9STRA</name>
<comment type="caution">
    <text evidence="2">The sequence shown here is derived from an EMBL/GenBank/DDBJ whole genome shotgun (WGS) entry which is preliminary data.</text>
</comment>
<proteinExistence type="predicted"/>
<organism evidence="2 3">
    <name type="scientific">Peronospora matthiolae</name>
    <dbReference type="NCBI Taxonomy" id="2874970"/>
    <lineage>
        <taxon>Eukaryota</taxon>
        <taxon>Sar</taxon>
        <taxon>Stramenopiles</taxon>
        <taxon>Oomycota</taxon>
        <taxon>Peronosporomycetes</taxon>
        <taxon>Peronosporales</taxon>
        <taxon>Peronosporaceae</taxon>
        <taxon>Peronospora</taxon>
    </lineage>
</organism>
<gene>
    <name evidence="2" type="ORF">PM001_LOCUS29378</name>
</gene>
<dbReference type="Pfam" id="PF22936">
    <property type="entry name" value="Pol_BBD"/>
    <property type="match status" value="1"/>
</dbReference>
<feature type="domain" description="Retrovirus-related Pol polyprotein from transposon TNT 1-94-like beta-barrel" evidence="1">
    <location>
        <begin position="175"/>
        <end position="217"/>
    </location>
</feature>
<dbReference type="InterPro" id="IPR054722">
    <property type="entry name" value="PolX-like_BBD"/>
</dbReference>
<dbReference type="Proteomes" id="UP001162060">
    <property type="component" value="Unassembled WGS sequence"/>
</dbReference>
<sequence length="357" mass="39262">MYGGSQKAGRIYLKRQLFSMEMKEGGNVVHHITMKSSTSSAKISSIGAKMEDEDLSSAAIARRRDVLTNEHIKRQGDETISVETGDAEKAFSAEREPRQCTYCGKLGHTAERYWTKNKDENIGGNLRAGNNARGRGANNVQWRFHSNYDDNYDRVAFAVSLEAGFSTGKNMPRMWAVDSGATHHICNDKAKFTSLNEREEGKLSVADGSKGCDQGCGNHHGTGGSAQGINKGGKFQVVFDGSKIQVTRKNSKQVVMTADPVDGIYWLRTPQRSTNAATHNGAIDLRTRMSHASLDALRKMMATGMIKEANAPLSSTEPSVCRGCQHGKMFQKPFPTNRDKCHYGVFELLQFDICGPI</sequence>
<accession>A0AAV1VEN8</accession>
<evidence type="ECO:0000313" key="2">
    <source>
        <dbReference type="EMBL" id="CAK7944228.1"/>
    </source>
</evidence>
<dbReference type="AlphaFoldDB" id="A0AAV1VEN8"/>
<protein>
    <recommendedName>
        <fullName evidence="1">Retrovirus-related Pol polyprotein from transposon TNT 1-94-like beta-barrel domain-containing protein</fullName>
    </recommendedName>
</protein>
<evidence type="ECO:0000313" key="3">
    <source>
        <dbReference type="Proteomes" id="UP001162060"/>
    </source>
</evidence>